<evidence type="ECO:0000313" key="2">
    <source>
        <dbReference type="EMBL" id="GGF53682.1"/>
    </source>
</evidence>
<protein>
    <submittedName>
        <fullName evidence="2">Co-chaperone YbbN</fullName>
    </submittedName>
</protein>
<reference evidence="2" key="1">
    <citation type="journal article" date="2014" name="Int. J. Syst. Evol. Microbiol.">
        <title>Complete genome sequence of Corynebacterium casei LMG S-19264T (=DSM 44701T), isolated from a smear-ripened cheese.</title>
        <authorList>
            <consortium name="US DOE Joint Genome Institute (JGI-PGF)"/>
            <person name="Walter F."/>
            <person name="Albersmeier A."/>
            <person name="Kalinowski J."/>
            <person name="Ruckert C."/>
        </authorList>
    </citation>
    <scope>NUCLEOTIDE SEQUENCE</scope>
    <source>
        <strain evidence="2">CGMCC 1.15254</strain>
    </source>
</reference>
<accession>A0A917BP97</accession>
<dbReference type="Gene3D" id="1.25.40.10">
    <property type="entry name" value="Tetratricopeptide repeat domain"/>
    <property type="match status" value="2"/>
</dbReference>
<dbReference type="AlphaFoldDB" id="A0A917BP97"/>
<dbReference type="Proteomes" id="UP000632498">
    <property type="component" value="Unassembled WGS sequence"/>
</dbReference>
<feature type="domain" description="Thioredoxin" evidence="1">
    <location>
        <begin position="3"/>
        <end position="121"/>
    </location>
</feature>
<dbReference type="GO" id="GO:0006950">
    <property type="term" value="P:response to stress"/>
    <property type="evidence" value="ECO:0007669"/>
    <property type="project" value="UniProtKB-ARBA"/>
</dbReference>
<dbReference type="SUPFAM" id="SSF48452">
    <property type="entry name" value="TPR-like"/>
    <property type="match status" value="1"/>
</dbReference>
<dbReference type="GO" id="GO:0005829">
    <property type="term" value="C:cytosol"/>
    <property type="evidence" value="ECO:0007669"/>
    <property type="project" value="TreeGrafter"/>
</dbReference>
<dbReference type="InterPro" id="IPR013766">
    <property type="entry name" value="Thioredoxin_domain"/>
</dbReference>
<dbReference type="Pfam" id="PF00085">
    <property type="entry name" value="Thioredoxin"/>
    <property type="match status" value="1"/>
</dbReference>
<gene>
    <name evidence="2" type="ORF">GCM10011332_03790</name>
</gene>
<dbReference type="EMBL" id="BMHV01000002">
    <property type="protein sequence ID" value="GGF53682.1"/>
    <property type="molecule type" value="Genomic_DNA"/>
</dbReference>
<organism evidence="2 3">
    <name type="scientific">Terasakiella brassicae</name>
    <dbReference type="NCBI Taxonomy" id="1634917"/>
    <lineage>
        <taxon>Bacteria</taxon>
        <taxon>Pseudomonadati</taxon>
        <taxon>Pseudomonadota</taxon>
        <taxon>Alphaproteobacteria</taxon>
        <taxon>Rhodospirillales</taxon>
        <taxon>Terasakiellaceae</taxon>
        <taxon>Terasakiella</taxon>
    </lineage>
</organism>
<dbReference type="RefSeq" id="WP_188660683.1">
    <property type="nucleotide sequence ID" value="NZ_BMHV01000002.1"/>
</dbReference>
<dbReference type="Gene3D" id="3.40.30.10">
    <property type="entry name" value="Glutaredoxin"/>
    <property type="match status" value="1"/>
</dbReference>
<keyword evidence="3" id="KW-1185">Reference proteome</keyword>
<evidence type="ECO:0000259" key="1">
    <source>
        <dbReference type="PROSITE" id="PS51352"/>
    </source>
</evidence>
<dbReference type="GO" id="GO:0015035">
    <property type="term" value="F:protein-disulfide reductase activity"/>
    <property type="evidence" value="ECO:0007669"/>
    <property type="project" value="TreeGrafter"/>
</dbReference>
<dbReference type="CDD" id="cd02956">
    <property type="entry name" value="ybbN"/>
    <property type="match status" value="1"/>
</dbReference>
<proteinExistence type="predicted"/>
<dbReference type="SUPFAM" id="SSF52833">
    <property type="entry name" value="Thioredoxin-like"/>
    <property type="match status" value="1"/>
</dbReference>
<dbReference type="Pfam" id="PF14561">
    <property type="entry name" value="TPR_20"/>
    <property type="match status" value="1"/>
</dbReference>
<dbReference type="InterPro" id="IPR036249">
    <property type="entry name" value="Thioredoxin-like_sf"/>
</dbReference>
<dbReference type="PANTHER" id="PTHR45663:SF11">
    <property type="entry name" value="GEO12009P1"/>
    <property type="match status" value="1"/>
</dbReference>
<dbReference type="PANTHER" id="PTHR45663">
    <property type="entry name" value="GEO12009P1"/>
    <property type="match status" value="1"/>
</dbReference>
<evidence type="ECO:0000313" key="3">
    <source>
        <dbReference type="Proteomes" id="UP000632498"/>
    </source>
</evidence>
<dbReference type="InterPro" id="IPR011990">
    <property type="entry name" value="TPR-like_helical_dom_sf"/>
</dbReference>
<dbReference type="GO" id="GO:0045454">
    <property type="term" value="P:cell redox homeostasis"/>
    <property type="evidence" value="ECO:0007669"/>
    <property type="project" value="TreeGrafter"/>
</dbReference>
<reference evidence="2" key="2">
    <citation type="submission" date="2020-09" db="EMBL/GenBank/DDBJ databases">
        <authorList>
            <person name="Sun Q."/>
            <person name="Zhou Y."/>
        </authorList>
    </citation>
    <scope>NUCLEOTIDE SEQUENCE</scope>
    <source>
        <strain evidence="2">CGMCC 1.15254</strain>
    </source>
</reference>
<sequence length="295" mass="31916">MIVDANAPMGANDLIKDTTSETFMADVVDASQDVPVLVDFWGPGCQPCETLKPVLESLVRSMNGAIKLVKVNAQEAQDIAMQMRVQSVPTVFCFKGGRPVDAFQGALPESELRKFIEKQIGGGSPIAQALAHAKELLDAGEAANAQEVYVQILEHDRSNPEACAGVMRTHVALGNVDSARQIADNLPDELKKNEHIASAISMIDLAGAADVDTSELEAKLAADPNDHQARFDLGMALYGAGQTEEGLLQLLEIVRKDRTWNEDAARLQMLKIFEAVGLSDPIVIKIRKKLTTVLF</sequence>
<name>A0A917BP97_9PROT</name>
<comment type="caution">
    <text evidence="2">The sequence shown here is derived from an EMBL/GenBank/DDBJ whole genome shotgun (WGS) entry which is preliminary data.</text>
</comment>
<dbReference type="PROSITE" id="PS51352">
    <property type="entry name" value="THIOREDOXIN_2"/>
    <property type="match status" value="1"/>
</dbReference>
<dbReference type="Pfam" id="PF14559">
    <property type="entry name" value="TPR_19"/>
    <property type="match status" value="1"/>
</dbReference>